<dbReference type="RefSeq" id="WP_136825997.1">
    <property type="nucleotide sequence ID" value="NZ_SWBP01000002.1"/>
</dbReference>
<sequence>MQSSSFSIVVIPLIAISLSILFYVILLRKTTQKKIFKRYVLTIILAAFLLNAVWEILQIPLYLEGVYIWSHILFCLLASVADAIMVLLIYFGFGMIYKNALWIQNLNPSRIAFLVLAGGIGAVLAETRHLSIGTWSYAESMPIISVVNVGLSPVLQFMILPLLIYIVAVKIATPHPYT</sequence>
<reference evidence="2 3" key="1">
    <citation type="submission" date="2019-04" db="EMBL/GenBank/DDBJ databases">
        <title>Pedobacter sp. AR-3-17 sp. nov., isolated from Arctic soil.</title>
        <authorList>
            <person name="Dahal R.H."/>
            <person name="Kim D.-U."/>
        </authorList>
    </citation>
    <scope>NUCLEOTIDE SEQUENCE [LARGE SCALE GENOMIC DNA]</scope>
    <source>
        <strain evidence="2 3">AR-3-17</strain>
    </source>
</reference>
<feature type="transmembrane region" description="Helical" evidence="1">
    <location>
        <begin position="39"/>
        <end position="62"/>
    </location>
</feature>
<feature type="transmembrane region" description="Helical" evidence="1">
    <location>
        <begin position="68"/>
        <end position="91"/>
    </location>
</feature>
<feature type="transmembrane region" description="Helical" evidence="1">
    <location>
        <begin position="111"/>
        <end position="131"/>
    </location>
</feature>
<accession>A0A4U1C250</accession>
<gene>
    <name evidence="2" type="ORF">FA046_08760</name>
</gene>
<keyword evidence="3" id="KW-1185">Reference proteome</keyword>
<dbReference type="EMBL" id="SWBP01000002">
    <property type="protein sequence ID" value="TKB99185.1"/>
    <property type="molecule type" value="Genomic_DNA"/>
</dbReference>
<name>A0A4U1C250_9SPHI</name>
<evidence type="ECO:0000313" key="2">
    <source>
        <dbReference type="EMBL" id="TKB99185.1"/>
    </source>
</evidence>
<organism evidence="2 3">
    <name type="scientific">Pedobacter cryophilus</name>
    <dbReference type="NCBI Taxonomy" id="2571271"/>
    <lineage>
        <taxon>Bacteria</taxon>
        <taxon>Pseudomonadati</taxon>
        <taxon>Bacteroidota</taxon>
        <taxon>Sphingobacteriia</taxon>
        <taxon>Sphingobacteriales</taxon>
        <taxon>Sphingobacteriaceae</taxon>
        <taxon>Pedobacter</taxon>
    </lineage>
</organism>
<protein>
    <submittedName>
        <fullName evidence="2">Uncharacterized protein</fullName>
    </submittedName>
</protein>
<dbReference type="OrthoDB" id="979152at2"/>
<evidence type="ECO:0000256" key="1">
    <source>
        <dbReference type="SAM" id="Phobius"/>
    </source>
</evidence>
<keyword evidence="1" id="KW-0472">Membrane</keyword>
<evidence type="ECO:0000313" key="3">
    <source>
        <dbReference type="Proteomes" id="UP000308181"/>
    </source>
</evidence>
<feature type="transmembrane region" description="Helical" evidence="1">
    <location>
        <begin position="6"/>
        <end position="27"/>
    </location>
</feature>
<feature type="transmembrane region" description="Helical" evidence="1">
    <location>
        <begin position="143"/>
        <end position="168"/>
    </location>
</feature>
<keyword evidence="1" id="KW-0812">Transmembrane</keyword>
<keyword evidence="1" id="KW-1133">Transmembrane helix</keyword>
<dbReference type="AlphaFoldDB" id="A0A4U1C250"/>
<proteinExistence type="predicted"/>
<comment type="caution">
    <text evidence="2">The sequence shown here is derived from an EMBL/GenBank/DDBJ whole genome shotgun (WGS) entry which is preliminary data.</text>
</comment>
<dbReference type="Proteomes" id="UP000308181">
    <property type="component" value="Unassembled WGS sequence"/>
</dbReference>